<reference evidence="1 2" key="1">
    <citation type="submission" date="2019-07" db="EMBL/GenBank/DDBJ databases">
        <title>Genomics analysis of Aphanomyces spp. identifies a new class of oomycete effector associated with host adaptation.</title>
        <authorList>
            <person name="Gaulin E."/>
        </authorList>
    </citation>
    <scope>NUCLEOTIDE SEQUENCE [LARGE SCALE GENOMIC DNA]</scope>
    <source>
        <strain evidence="1 2">ATCC 201684</strain>
    </source>
</reference>
<evidence type="ECO:0000313" key="2">
    <source>
        <dbReference type="Proteomes" id="UP000481153"/>
    </source>
</evidence>
<evidence type="ECO:0008006" key="3">
    <source>
        <dbReference type="Google" id="ProtNLM"/>
    </source>
</evidence>
<keyword evidence="2" id="KW-1185">Reference proteome</keyword>
<protein>
    <recommendedName>
        <fullName evidence="3">Glycine zipper domain-containing protein</fullName>
    </recommendedName>
</protein>
<comment type="caution">
    <text evidence="1">The sequence shown here is derived from an EMBL/GenBank/DDBJ whole genome shotgun (WGS) entry which is preliminary data.</text>
</comment>
<gene>
    <name evidence="1" type="ORF">Ae201684_002979</name>
</gene>
<organism evidence="1 2">
    <name type="scientific">Aphanomyces euteiches</name>
    <dbReference type="NCBI Taxonomy" id="100861"/>
    <lineage>
        <taxon>Eukaryota</taxon>
        <taxon>Sar</taxon>
        <taxon>Stramenopiles</taxon>
        <taxon>Oomycota</taxon>
        <taxon>Saprolegniomycetes</taxon>
        <taxon>Saprolegniales</taxon>
        <taxon>Verrucalvaceae</taxon>
        <taxon>Aphanomyces</taxon>
    </lineage>
</organism>
<accession>A0A6G0XNT2</accession>
<evidence type="ECO:0000313" key="1">
    <source>
        <dbReference type="EMBL" id="KAF0742044.1"/>
    </source>
</evidence>
<dbReference type="VEuPathDB" id="FungiDB:AeMF1_005245"/>
<sequence>MRVLAPLALATSAVEALNLRGQDAPLVFSNQVVAPMHSPDDLRILKSKIKRVRRPKETYYREKGGRLGINAGFAAGGLTGAAVGSLAGPLGVMGGAAEGVVVGGGMGKFAGEKIGGAYGRRKDKKDQRNALKRSATIA</sequence>
<proteinExistence type="predicted"/>
<name>A0A6G0XNT2_9STRA</name>
<dbReference type="AlphaFoldDB" id="A0A6G0XNT2"/>
<dbReference type="EMBL" id="VJMJ01000032">
    <property type="protein sequence ID" value="KAF0742044.1"/>
    <property type="molecule type" value="Genomic_DNA"/>
</dbReference>
<dbReference type="Proteomes" id="UP000481153">
    <property type="component" value="Unassembled WGS sequence"/>
</dbReference>